<evidence type="ECO:0000313" key="3">
    <source>
        <dbReference type="Proteomes" id="UP000410492"/>
    </source>
</evidence>
<dbReference type="AlphaFoldDB" id="A0A653CM71"/>
<dbReference type="InterPro" id="IPR033194">
    <property type="entry name" value="MFAP1"/>
</dbReference>
<evidence type="ECO:0000313" key="2">
    <source>
        <dbReference type="EMBL" id="VEN49000.1"/>
    </source>
</evidence>
<feature type="compositionally biased region" description="Basic and acidic residues" evidence="1">
    <location>
        <begin position="75"/>
        <end position="98"/>
    </location>
</feature>
<name>A0A653CM71_CALMS</name>
<feature type="compositionally biased region" description="Acidic residues" evidence="1">
    <location>
        <begin position="135"/>
        <end position="148"/>
    </location>
</feature>
<sequence length="226" mass="26425">MMNPQLQYTIQSTAGAVPVRNEKGEISMQKVKVHRYVSGKKPEYAQDAQSESDEDEEDFLERRNHIPAIPSPEPVRSDEEMNDPRLRRLKEIETEVRPERRRHVHEPEVLESSEDEVMSDTDTILPEQKHMLEAGPDDDESEAELSDSEIERKREMLKKKILTKKEDEFMVKEEEKEDSESEESSEYEEYTDSEEETGIPFALLHPHNVIYCNRIMYSKSKMPNIA</sequence>
<dbReference type="Proteomes" id="UP000410492">
    <property type="component" value="Unassembled WGS sequence"/>
</dbReference>
<protein>
    <recommendedName>
        <fullName evidence="4">Microfibrillar-associated protein 1</fullName>
    </recommendedName>
</protein>
<organism evidence="2 3">
    <name type="scientific">Callosobruchus maculatus</name>
    <name type="common">Southern cowpea weevil</name>
    <name type="synonym">Pulse bruchid</name>
    <dbReference type="NCBI Taxonomy" id="64391"/>
    <lineage>
        <taxon>Eukaryota</taxon>
        <taxon>Metazoa</taxon>
        <taxon>Ecdysozoa</taxon>
        <taxon>Arthropoda</taxon>
        <taxon>Hexapoda</taxon>
        <taxon>Insecta</taxon>
        <taxon>Pterygota</taxon>
        <taxon>Neoptera</taxon>
        <taxon>Endopterygota</taxon>
        <taxon>Coleoptera</taxon>
        <taxon>Polyphaga</taxon>
        <taxon>Cucujiformia</taxon>
        <taxon>Chrysomeloidea</taxon>
        <taxon>Chrysomelidae</taxon>
        <taxon>Bruchinae</taxon>
        <taxon>Bruchini</taxon>
        <taxon>Callosobruchus</taxon>
    </lineage>
</organism>
<feature type="compositionally biased region" description="Acidic residues" evidence="1">
    <location>
        <begin position="50"/>
        <end position="59"/>
    </location>
</feature>
<feature type="compositionally biased region" description="Acidic residues" evidence="1">
    <location>
        <begin position="175"/>
        <end position="197"/>
    </location>
</feature>
<feature type="compositionally biased region" description="Acidic residues" evidence="1">
    <location>
        <begin position="109"/>
        <end position="119"/>
    </location>
</feature>
<keyword evidence="3" id="KW-1185">Reference proteome</keyword>
<evidence type="ECO:0000256" key="1">
    <source>
        <dbReference type="SAM" id="MobiDB-lite"/>
    </source>
</evidence>
<accession>A0A653CM71</accession>
<evidence type="ECO:0008006" key="4">
    <source>
        <dbReference type="Google" id="ProtNLM"/>
    </source>
</evidence>
<feature type="region of interest" description="Disordered" evidence="1">
    <location>
        <begin position="37"/>
        <end position="151"/>
    </location>
</feature>
<feature type="region of interest" description="Disordered" evidence="1">
    <location>
        <begin position="163"/>
        <end position="200"/>
    </location>
</feature>
<proteinExistence type="predicted"/>
<dbReference type="OrthoDB" id="1111734at2759"/>
<reference evidence="2 3" key="1">
    <citation type="submission" date="2019-01" db="EMBL/GenBank/DDBJ databases">
        <authorList>
            <person name="Sayadi A."/>
        </authorList>
    </citation>
    <scope>NUCLEOTIDE SEQUENCE [LARGE SCALE GENOMIC DNA]</scope>
</reference>
<dbReference type="EMBL" id="CAACVG010008217">
    <property type="protein sequence ID" value="VEN49000.1"/>
    <property type="molecule type" value="Genomic_DNA"/>
</dbReference>
<dbReference type="PANTHER" id="PTHR15327">
    <property type="entry name" value="MICROFIBRIL-ASSOCIATED PROTEIN"/>
    <property type="match status" value="1"/>
</dbReference>
<feature type="compositionally biased region" description="Basic and acidic residues" evidence="1">
    <location>
        <begin position="163"/>
        <end position="174"/>
    </location>
</feature>
<gene>
    <name evidence="2" type="ORF">CALMAC_LOCUS10253</name>
</gene>